<dbReference type="EMBL" id="MUJZ01031308">
    <property type="protein sequence ID" value="OTF77709.1"/>
    <property type="molecule type" value="Genomic_DNA"/>
</dbReference>
<accession>A0A1Y3BA17</accession>
<dbReference type="OrthoDB" id="21557at2759"/>
<evidence type="ECO:0000313" key="2">
    <source>
        <dbReference type="Proteomes" id="UP000194236"/>
    </source>
</evidence>
<gene>
    <name evidence="1" type="ORF">BLA29_011064</name>
</gene>
<organism evidence="1 2">
    <name type="scientific">Euroglyphus maynei</name>
    <name type="common">Mayne's house dust mite</name>
    <dbReference type="NCBI Taxonomy" id="6958"/>
    <lineage>
        <taxon>Eukaryota</taxon>
        <taxon>Metazoa</taxon>
        <taxon>Ecdysozoa</taxon>
        <taxon>Arthropoda</taxon>
        <taxon>Chelicerata</taxon>
        <taxon>Arachnida</taxon>
        <taxon>Acari</taxon>
        <taxon>Acariformes</taxon>
        <taxon>Sarcoptiformes</taxon>
        <taxon>Astigmata</taxon>
        <taxon>Psoroptidia</taxon>
        <taxon>Analgoidea</taxon>
        <taxon>Pyroglyphidae</taxon>
        <taxon>Pyroglyphinae</taxon>
        <taxon>Euroglyphus</taxon>
    </lineage>
</organism>
<reference evidence="1 2" key="1">
    <citation type="submission" date="2017-03" db="EMBL/GenBank/DDBJ databases">
        <title>Genome Survey of Euroglyphus maynei.</title>
        <authorList>
            <person name="Arlian L.G."/>
            <person name="Morgan M.S."/>
            <person name="Rider S.D."/>
        </authorList>
    </citation>
    <scope>NUCLEOTIDE SEQUENCE [LARGE SCALE GENOMIC DNA]</scope>
    <source>
        <strain evidence="1">Arlian Lab</strain>
        <tissue evidence="1">Whole body</tissue>
    </source>
</reference>
<evidence type="ECO:0000313" key="1">
    <source>
        <dbReference type="EMBL" id="OTF77709.1"/>
    </source>
</evidence>
<proteinExistence type="predicted"/>
<feature type="non-terminal residue" evidence="1">
    <location>
        <position position="1"/>
    </location>
</feature>
<keyword evidence="2" id="KW-1185">Reference proteome</keyword>
<protein>
    <submittedName>
        <fullName evidence="1">Uncharacterized protein</fullName>
    </submittedName>
</protein>
<dbReference type="Proteomes" id="UP000194236">
    <property type="component" value="Unassembled WGS sequence"/>
</dbReference>
<dbReference type="AlphaFoldDB" id="A0A1Y3BA17"/>
<comment type="caution">
    <text evidence="1">The sequence shown here is derived from an EMBL/GenBank/DDBJ whole genome shotgun (WGS) entry which is preliminary data.</text>
</comment>
<sequence length="73" mass="8677">QQQQQQKSEEIAVTNEVTINDDGHQHYDLESIVNSLYDDIIEQLCLGIYFDFYKSYKLNSIRIREYSNPNDDM</sequence>
<name>A0A1Y3BA17_EURMA</name>